<dbReference type="Proteomes" id="UP001201262">
    <property type="component" value="Unassembled WGS sequence"/>
</dbReference>
<reference evidence="1" key="1">
    <citation type="submission" date="2021-12" db="EMBL/GenBank/DDBJ databases">
        <title>Convergent genome expansion in fungi linked to evolution of root-endophyte symbiosis.</title>
        <authorList>
            <consortium name="DOE Joint Genome Institute"/>
            <person name="Ke Y.-H."/>
            <person name="Bonito G."/>
            <person name="Liao H.-L."/>
            <person name="Looney B."/>
            <person name="Rojas-Flechas A."/>
            <person name="Nash J."/>
            <person name="Hameed K."/>
            <person name="Schadt C."/>
            <person name="Martin F."/>
            <person name="Crous P.W."/>
            <person name="Miettinen O."/>
            <person name="Magnuson J.K."/>
            <person name="Labbe J."/>
            <person name="Jacobson D."/>
            <person name="Doktycz M.J."/>
            <person name="Veneault-Fourrey C."/>
            <person name="Kuo A."/>
            <person name="Mondo S."/>
            <person name="Calhoun S."/>
            <person name="Riley R."/>
            <person name="Ohm R."/>
            <person name="LaButti K."/>
            <person name="Andreopoulos B."/>
            <person name="Pangilinan J."/>
            <person name="Nolan M."/>
            <person name="Tritt A."/>
            <person name="Clum A."/>
            <person name="Lipzen A."/>
            <person name="Daum C."/>
            <person name="Barry K."/>
            <person name="Grigoriev I.V."/>
            <person name="Vilgalys R."/>
        </authorList>
    </citation>
    <scope>NUCLEOTIDE SEQUENCE</scope>
    <source>
        <strain evidence="1">PMI_201</strain>
    </source>
</reference>
<protein>
    <submittedName>
        <fullName evidence="1">Uncharacterized protein</fullName>
    </submittedName>
</protein>
<proteinExistence type="predicted"/>
<organism evidence="1 2">
    <name type="scientific">Talaromyces proteolyticus</name>
    <dbReference type="NCBI Taxonomy" id="1131652"/>
    <lineage>
        <taxon>Eukaryota</taxon>
        <taxon>Fungi</taxon>
        <taxon>Dikarya</taxon>
        <taxon>Ascomycota</taxon>
        <taxon>Pezizomycotina</taxon>
        <taxon>Eurotiomycetes</taxon>
        <taxon>Eurotiomycetidae</taxon>
        <taxon>Eurotiales</taxon>
        <taxon>Trichocomaceae</taxon>
        <taxon>Talaromyces</taxon>
        <taxon>Talaromyces sect. Bacilispori</taxon>
    </lineage>
</organism>
<dbReference type="EMBL" id="JAJTJA010000010">
    <property type="protein sequence ID" value="KAH8692817.1"/>
    <property type="molecule type" value="Genomic_DNA"/>
</dbReference>
<sequence length="393" mass="44072">MSTNSGDDILSMSRLGRFERSMESIYGSFADITDPEKWTPPAKSGGHRGRYLWTDAFGVINFITLHQEWTTSSATGSSNTDKYITLARRLVDTVHDVLGHTRDGKARLPGATDENPLGGGLRIGKLDETGVDGDGQYHHYLTVWMFALNRLSLATGDPAYNRQAIALAKAIHPRFFVNRESTRPRMVWKMSMDLSIALVPSEGNLDPIDGYVIYRLLQASALAAGEKSVGLGLDGEIADYKRVMERKGEHFVSTDPLDLGMTLWTTHWFSDRESWASKLAGRCFQQIYELFEIDRYLSRNIKYRLAFREFGTSLGVRCHSERSPDKERAVDLKSYADAILASWEPYMEVSLSPEKAELTPEDLRPITRVMYSSALIPGAFRAGYLGPEPKTIP</sequence>
<dbReference type="AlphaFoldDB" id="A0AAD4KL81"/>
<evidence type="ECO:0000313" key="2">
    <source>
        <dbReference type="Proteomes" id="UP001201262"/>
    </source>
</evidence>
<gene>
    <name evidence="1" type="ORF">BGW36DRAFT_301782</name>
</gene>
<keyword evidence="2" id="KW-1185">Reference proteome</keyword>
<dbReference type="GeneID" id="70242012"/>
<accession>A0AAD4KL81</accession>
<evidence type="ECO:0000313" key="1">
    <source>
        <dbReference type="EMBL" id="KAH8692817.1"/>
    </source>
</evidence>
<dbReference type="RefSeq" id="XP_046068690.1">
    <property type="nucleotide sequence ID" value="XM_046211725.1"/>
</dbReference>
<name>A0AAD4KL81_9EURO</name>
<comment type="caution">
    <text evidence="1">The sequence shown here is derived from an EMBL/GenBank/DDBJ whole genome shotgun (WGS) entry which is preliminary data.</text>
</comment>